<dbReference type="InterPro" id="IPR024978">
    <property type="entry name" value="Homeodomain_phBC6A51-type"/>
</dbReference>
<organism evidence="3 4">
    <name type="scientific">Ligilactobacillus equi DSM 15833 = JCM 10991</name>
    <dbReference type="NCBI Taxonomy" id="1423740"/>
    <lineage>
        <taxon>Bacteria</taxon>
        <taxon>Bacillati</taxon>
        <taxon>Bacillota</taxon>
        <taxon>Bacilli</taxon>
        <taxon>Lactobacillales</taxon>
        <taxon>Lactobacillaceae</taxon>
        <taxon>Ligilactobacillus</taxon>
    </lineage>
</organism>
<accession>A0A0R1TTI4</accession>
<proteinExistence type="predicted"/>
<name>A0A0R1TTI4_9LACO</name>
<dbReference type="EMBL" id="AZFH01000031">
    <property type="protein sequence ID" value="KRL81794.1"/>
    <property type="molecule type" value="Genomic_DNA"/>
</dbReference>
<feature type="region of interest" description="Disordered" evidence="1">
    <location>
        <begin position="146"/>
        <end position="180"/>
    </location>
</feature>
<dbReference type="PATRIC" id="fig|1423740.3.peg.1497"/>
<dbReference type="AlphaFoldDB" id="A0A0R1TTI4"/>
<dbReference type="Pfam" id="PF13022">
    <property type="entry name" value="HTH_Tnp_1_2"/>
    <property type="match status" value="1"/>
</dbReference>
<evidence type="ECO:0000313" key="3">
    <source>
        <dbReference type="EMBL" id="KRL81794.1"/>
    </source>
</evidence>
<comment type="caution">
    <text evidence="3">The sequence shown here is derived from an EMBL/GenBank/DDBJ whole genome shotgun (WGS) entry which is preliminary data.</text>
</comment>
<reference evidence="3 4" key="1">
    <citation type="journal article" date="2015" name="Genome Announc.">
        <title>Expanding the biotechnology potential of lactobacilli through comparative genomics of 213 strains and associated genera.</title>
        <authorList>
            <person name="Sun Z."/>
            <person name="Harris H.M."/>
            <person name="McCann A."/>
            <person name="Guo C."/>
            <person name="Argimon S."/>
            <person name="Zhang W."/>
            <person name="Yang X."/>
            <person name="Jeffery I.B."/>
            <person name="Cooney J.C."/>
            <person name="Kagawa T.F."/>
            <person name="Liu W."/>
            <person name="Song Y."/>
            <person name="Salvetti E."/>
            <person name="Wrobel A."/>
            <person name="Rasinkangas P."/>
            <person name="Parkhill J."/>
            <person name="Rea M.C."/>
            <person name="O'Sullivan O."/>
            <person name="Ritari J."/>
            <person name="Douillard F.P."/>
            <person name="Paul Ross R."/>
            <person name="Yang R."/>
            <person name="Briner A.E."/>
            <person name="Felis G.E."/>
            <person name="de Vos W.M."/>
            <person name="Barrangou R."/>
            <person name="Klaenhammer T.R."/>
            <person name="Caufield P.W."/>
            <person name="Cui Y."/>
            <person name="Zhang H."/>
            <person name="O'Toole P.W."/>
        </authorList>
    </citation>
    <scope>NUCLEOTIDE SEQUENCE [LARGE SCALE GENOMIC DNA]</scope>
    <source>
        <strain evidence="3 4">DSM 15833</strain>
    </source>
</reference>
<sequence length="180" mass="20351">MSIDYKKLQEGAFGKLDKRRQKAVALLFDDELTDEEIAKSVNRSRQTLSKWKKEPTFIAAQEQYKTLVVSEKYESAALRKLYQLLNAKSEMVQLQAATTILKLANRLSDNSNPELDKVKIKKGEAEARTAEAKAILAEYEVQIKQEEFGENDDEERDDDLQSAVGQGMEGLFGNGDEIET</sequence>
<dbReference type="RefSeq" id="WP_025021021.1">
    <property type="nucleotide sequence ID" value="NZ_AZFH01000031.1"/>
</dbReference>
<dbReference type="STRING" id="1423740.FC36_GL001388"/>
<feature type="compositionally biased region" description="Acidic residues" evidence="1">
    <location>
        <begin position="148"/>
        <end position="160"/>
    </location>
</feature>
<evidence type="ECO:0000259" key="2">
    <source>
        <dbReference type="Pfam" id="PF13022"/>
    </source>
</evidence>
<dbReference type="Proteomes" id="UP000051048">
    <property type="component" value="Unassembled WGS sequence"/>
</dbReference>
<dbReference type="Gene3D" id="1.10.10.60">
    <property type="entry name" value="Homeodomain-like"/>
    <property type="match status" value="1"/>
</dbReference>
<evidence type="ECO:0000313" key="4">
    <source>
        <dbReference type="Proteomes" id="UP000051048"/>
    </source>
</evidence>
<evidence type="ECO:0000256" key="1">
    <source>
        <dbReference type="SAM" id="MobiDB-lite"/>
    </source>
</evidence>
<gene>
    <name evidence="3" type="ORF">FC36_GL001388</name>
</gene>
<feature type="domain" description="Homeodomain phBC6A51-type" evidence="2">
    <location>
        <begin position="16"/>
        <end position="111"/>
    </location>
</feature>
<protein>
    <recommendedName>
        <fullName evidence="2">Homeodomain phBC6A51-type domain-containing protein</fullName>
    </recommendedName>
</protein>